<reference evidence="2 3" key="1">
    <citation type="submission" date="2024-05" db="EMBL/GenBank/DDBJ databases">
        <authorList>
            <person name="Wallberg A."/>
        </authorList>
    </citation>
    <scope>NUCLEOTIDE SEQUENCE [LARGE SCALE GENOMIC DNA]</scope>
</reference>
<keyword evidence="1" id="KW-1133">Transmembrane helix</keyword>
<sequence>MQYVFALLYRTLLNLYQGAVSYLYLIKCYKIKNSILEFLHILIAFHQKLAEMCKWKWGTRVEDFFQVFCTIHVTAVHLHFVCIHTAQTRGYLHRGRAWEV</sequence>
<proteinExistence type="predicted"/>
<dbReference type="Proteomes" id="UP001497623">
    <property type="component" value="Unassembled WGS sequence"/>
</dbReference>
<keyword evidence="3" id="KW-1185">Reference proteome</keyword>
<evidence type="ECO:0000256" key="1">
    <source>
        <dbReference type="SAM" id="Phobius"/>
    </source>
</evidence>
<comment type="caution">
    <text evidence="2">The sequence shown here is derived from an EMBL/GenBank/DDBJ whole genome shotgun (WGS) entry which is preliminary data.</text>
</comment>
<accession>A0AAV2QBW4</accession>
<gene>
    <name evidence="2" type="ORF">MNOR_LOCUS11090</name>
</gene>
<evidence type="ECO:0000313" key="3">
    <source>
        <dbReference type="Proteomes" id="UP001497623"/>
    </source>
</evidence>
<evidence type="ECO:0000313" key="2">
    <source>
        <dbReference type="EMBL" id="CAL4079699.1"/>
    </source>
</evidence>
<evidence type="ECO:0008006" key="4">
    <source>
        <dbReference type="Google" id="ProtNLM"/>
    </source>
</evidence>
<organism evidence="2 3">
    <name type="scientific">Meganyctiphanes norvegica</name>
    <name type="common">Northern krill</name>
    <name type="synonym">Thysanopoda norvegica</name>
    <dbReference type="NCBI Taxonomy" id="48144"/>
    <lineage>
        <taxon>Eukaryota</taxon>
        <taxon>Metazoa</taxon>
        <taxon>Ecdysozoa</taxon>
        <taxon>Arthropoda</taxon>
        <taxon>Crustacea</taxon>
        <taxon>Multicrustacea</taxon>
        <taxon>Malacostraca</taxon>
        <taxon>Eumalacostraca</taxon>
        <taxon>Eucarida</taxon>
        <taxon>Euphausiacea</taxon>
        <taxon>Euphausiidae</taxon>
        <taxon>Meganyctiphanes</taxon>
    </lineage>
</organism>
<keyword evidence="1" id="KW-0472">Membrane</keyword>
<keyword evidence="1" id="KW-0812">Transmembrane</keyword>
<name>A0AAV2QBW4_MEGNR</name>
<dbReference type="AlphaFoldDB" id="A0AAV2QBW4"/>
<protein>
    <recommendedName>
        <fullName evidence="4">Secreted protein</fullName>
    </recommendedName>
</protein>
<feature type="transmembrane region" description="Helical" evidence="1">
    <location>
        <begin position="6"/>
        <end position="25"/>
    </location>
</feature>
<dbReference type="EMBL" id="CAXKWB010005759">
    <property type="protein sequence ID" value="CAL4079699.1"/>
    <property type="molecule type" value="Genomic_DNA"/>
</dbReference>